<dbReference type="InterPro" id="IPR016024">
    <property type="entry name" value="ARM-type_fold"/>
</dbReference>
<dbReference type="GO" id="GO:0005777">
    <property type="term" value="C:peroxisome"/>
    <property type="evidence" value="ECO:0007669"/>
    <property type="project" value="TreeGrafter"/>
</dbReference>
<dbReference type="PROSITE" id="PS00916">
    <property type="entry name" value="PI3_4_KINASE_2"/>
    <property type="match status" value="1"/>
</dbReference>
<dbReference type="GO" id="GO:0048015">
    <property type="term" value="P:phosphatidylinositol-mediated signaling"/>
    <property type="evidence" value="ECO:0007669"/>
    <property type="project" value="TreeGrafter"/>
</dbReference>
<dbReference type="PANTHER" id="PTHR10048">
    <property type="entry name" value="PHOSPHATIDYLINOSITOL KINASE"/>
    <property type="match status" value="1"/>
</dbReference>
<keyword evidence="2" id="KW-0808">Transferase</keyword>
<evidence type="ECO:0000259" key="9">
    <source>
        <dbReference type="PROSITE" id="PS50290"/>
    </source>
</evidence>
<dbReference type="InterPro" id="IPR042236">
    <property type="entry name" value="PI3K_accessory_sf"/>
</dbReference>
<dbReference type="Pfam" id="PF00613">
    <property type="entry name" value="PI3Ka"/>
    <property type="match status" value="1"/>
</dbReference>
<dbReference type="GO" id="GO:0000407">
    <property type="term" value="C:phagophore assembly site"/>
    <property type="evidence" value="ECO:0007669"/>
    <property type="project" value="TreeGrafter"/>
</dbReference>
<feature type="transmembrane region" description="Helical" evidence="7">
    <location>
        <begin position="246"/>
        <end position="266"/>
    </location>
</feature>
<gene>
    <name evidence="11" type="ORF">Ae201684_009856</name>
</gene>
<feature type="domain" description="PIK helical" evidence="10">
    <location>
        <begin position="312"/>
        <end position="499"/>
    </location>
</feature>
<keyword evidence="6 7" id="KW-0472">Membrane</keyword>
<protein>
    <recommendedName>
        <fullName evidence="13">Phosphatidylinositol 3-kinase</fullName>
    </recommendedName>
</protein>
<comment type="subcellular location">
    <subcellularLocation>
        <location evidence="1">Membrane</location>
        <topology evidence="1">Multi-pass membrane protein</topology>
    </subcellularLocation>
</comment>
<dbReference type="InterPro" id="IPR000403">
    <property type="entry name" value="PI3/4_kinase_cat_dom"/>
</dbReference>
<evidence type="ECO:0000313" key="11">
    <source>
        <dbReference type="EMBL" id="KAF0733030.1"/>
    </source>
</evidence>
<dbReference type="GO" id="GO:0034272">
    <property type="term" value="C:phosphatidylinositol 3-kinase complex, class III, type II"/>
    <property type="evidence" value="ECO:0007669"/>
    <property type="project" value="TreeGrafter"/>
</dbReference>
<dbReference type="Gene3D" id="1.25.40.70">
    <property type="entry name" value="Phosphatidylinositol 3-kinase, accessory domain (PIK)"/>
    <property type="match status" value="1"/>
</dbReference>
<dbReference type="InterPro" id="IPR001263">
    <property type="entry name" value="PI3K_accessory_dom"/>
</dbReference>
<evidence type="ECO:0000256" key="6">
    <source>
        <dbReference type="ARBA" id="ARBA00023136"/>
    </source>
</evidence>
<evidence type="ECO:0000256" key="8">
    <source>
        <dbReference type="SAM" id="SignalP"/>
    </source>
</evidence>
<feature type="transmembrane region" description="Helical" evidence="7">
    <location>
        <begin position="278"/>
        <end position="304"/>
    </location>
</feature>
<dbReference type="Pfam" id="PF00003">
    <property type="entry name" value="7tm_3"/>
    <property type="match status" value="1"/>
</dbReference>
<keyword evidence="4" id="KW-0418">Kinase</keyword>
<dbReference type="InterPro" id="IPR015433">
    <property type="entry name" value="PI3/4_kinase"/>
</dbReference>
<dbReference type="SMART" id="SM00145">
    <property type="entry name" value="PI3Ka"/>
    <property type="match status" value="1"/>
</dbReference>
<dbReference type="PROSITE" id="PS50290">
    <property type="entry name" value="PI3_4_KINASE_3"/>
    <property type="match status" value="1"/>
</dbReference>
<dbReference type="CDD" id="cd19941">
    <property type="entry name" value="TIL"/>
    <property type="match status" value="1"/>
</dbReference>
<dbReference type="GO" id="GO:0006897">
    <property type="term" value="P:endocytosis"/>
    <property type="evidence" value="ECO:0007669"/>
    <property type="project" value="TreeGrafter"/>
</dbReference>
<evidence type="ECO:0000256" key="2">
    <source>
        <dbReference type="ARBA" id="ARBA00022679"/>
    </source>
</evidence>
<feature type="signal peptide" evidence="8">
    <location>
        <begin position="1"/>
        <end position="19"/>
    </location>
</feature>
<dbReference type="GO" id="GO:0000045">
    <property type="term" value="P:autophagosome assembly"/>
    <property type="evidence" value="ECO:0007669"/>
    <property type="project" value="TreeGrafter"/>
</dbReference>
<keyword evidence="5 7" id="KW-1133">Transmembrane helix</keyword>
<evidence type="ECO:0000256" key="7">
    <source>
        <dbReference type="SAM" id="Phobius"/>
    </source>
</evidence>
<dbReference type="Gene3D" id="1.10.1070.11">
    <property type="entry name" value="Phosphatidylinositol 3-/4-kinase, catalytic domain"/>
    <property type="match status" value="1"/>
</dbReference>
<evidence type="ECO:0000313" key="12">
    <source>
        <dbReference type="Proteomes" id="UP000481153"/>
    </source>
</evidence>
<dbReference type="InterPro" id="IPR036940">
    <property type="entry name" value="PI3/4_kinase_cat_sf"/>
</dbReference>
<feature type="transmembrane region" description="Helical" evidence="7">
    <location>
        <begin position="310"/>
        <end position="332"/>
    </location>
</feature>
<keyword evidence="3 7" id="KW-0812">Transmembrane</keyword>
<feature type="domain" description="PI3K/PI4K catalytic" evidence="9">
    <location>
        <begin position="735"/>
        <end position="1008"/>
    </location>
</feature>
<dbReference type="GO" id="GO:0005768">
    <property type="term" value="C:endosome"/>
    <property type="evidence" value="ECO:0007669"/>
    <property type="project" value="TreeGrafter"/>
</dbReference>
<dbReference type="SUPFAM" id="SSF48371">
    <property type="entry name" value="ARM repeat"/>
    <property type="match status" value="1"/>
</dbReference>
<feature type="transmembrane region" description="Helical" evidence="7">
    <location>
        <begin position="119"/>
        <end position="141"/>
    </location>
</feature>
<dbReference type="SMART" id="SM00146">
    <property type="entry name" value="PI3Kc"/>
    <property type="match status" value="1"/>
</dbReference>
<dbReference type="VEuPathDB" id="FungiDB:AeMF1_001758"/>
<evidence type="ECO:0008006" key="13">
    <source>
        <dbReference type="Google" id="ProtNLM"/>
    </source>
</evidence>
<dbReference type="EMBL" id="VJMJ01000126">
    <property type="protein sequence ID" value="KAF0733030.1"/>
    <property type="molecule type" value="Genomic_DNA"/>
</dbReference>
<dbReference type="Pfam" id="PF00454">
    <property type="entry name" value="PI3_PI4_kinase"/>
    <property type="match status" value="1"/>
</dbReference>
<reference evidence="11 12" key="1">
    <citation type="submission" date="2019-07" db="EMBL/GenBank/DDBJ databases">
        <title>Genomics analysis of Aphanomyces spp. identifies a new class of oomycete effector associated with host adaptation.</title>
        <authorList>
            <person name="Gaulin E."/>
        </authorList>
    </citation>
    <scope>NUCLEOTIDE SEQUENCE [LARGE SCALE GENOMIC DNA]</scope>
    <source>
        <strain evidence="11 12">ATCC 201684</strain>
    </source>
</reference>
<evidence type="ECO:0000259" key="10">
    <source>
        <dbReference type="PROSITE" id="PS51545"/>
    </source>
</evidence>
<dbReference type="SUPFAM" id="SSF56112">
    <property type="entry name" value="Protein kinase-like (PK-like)"/>
    <property type="match status" value="1"/>
</dbReference>
<evidence type="ECO:0000256" key="4">
    <source>
        <dbReference type="ARBA" id="ARBA00022777"/>
    </source>
</evidence>
<keyword evidence="12" id="KW-1185">Reference proteome</keyword>
<evidence type="ECO:0000256" key="1">
    <source>
        <dbReference type="ARBA" id="ARBA00004141"/>
    </source>
</evidence>
<name>A0A6G0WZS9_9STRA</name>
<dbReference type="InterPro" id="IPR017978">
    <property type="entry name" value="GPCR_3_C"/>
</dbReference>
<evidence type="ECO:0000256" key="3">
    <source>
        <dbReference type="ARBA" id="ARBA00022692"/>
    </source>
</evidence>
<keyword evidence="8" id="KW-0732">Signal</keyword>
<comment type="caution">
    <text evidence="11">The sequence shown here is derived from an EMBL/GenBank/DDBJ whole genome shotgun (WGS) entry which is preliminary data.</text>
</comment>
<feature type="chain" id="PRO_5026032040" description="Phosphatidylinositol 3-kinase" evidence="8">
    <location>
        <begin position="20"/>
        <end position="1026"/>
    </location>
</feature>
<dbReference type="PROSITE" id="PS51545">
    <property type="entry name" value="PIK_HELICAL"/>
    <property type="match status" value="1"/>
</dbReference>
<dbReference type="Gene3D" id="3.30.1010.10">
    <property type="entry name" value="Phosphatidylinositol 3-kinase Catalytic Subunit, Chain A, domain 4"/>
    <property type="match status" value="1"/>
</dbReference>
<feature type="transmembrane region" description="Helical" evidence="7">
    <location>
        <begin position="153"/>
        <end position="172"/>
    </location>
</feature>
<accession>A0A6G0WZS9</accession>
<dbReference type="InterPro" id="IPR018936">
    <property type="entry name" value="PI3/4_kinase_CS"/>
</dbReference>
<dbReference type="AlphaFoldDB" id="A0A6G0WZS9"/>
<dbReference type="InterPro" id="IPR011009">
    <property type="entry name" value="Kinase-like_dom_sf"/>
</dbReference>
<sequence>MMHLMAAMLVAAMGALVASENATLTCLAHCVEACQCPVGVNGLVCSNNGHCVTGKCECFSGWGSSANTNDCAIKYISLNSSTYIFVLIVGCVCALVAYNASLLYIYYVDNALVQKSRPAFVHLMNAGTCLCATAIVVAASLVDDGDLSCSVTWNIADLSFVVVFGTVLVRLYRNVRVLLSSAKGPPVKLTDAWVFYHIGALLVMECGLLAGVWLLEGFNVGEIQLWDYPGGTMAQFQGCFLHKRNAAIALIAPKGLYLLFILAFALKLRRNQKEERDMTKLAFCIGLTMILWAIGLSLYVTAVVNTRGEMFYLCLVFLLLLPSTMVVFVTAYPKWIEIHRAHARQRSTMRPSQVNALDLNIYLHHVAWHDVQQVEQAEARLQDVVTQYPHGLEIGTVLMLLSDRVRHRGIRRLAANSLHKMEQLSLYFPQLLQALKYDLDIDMDDLMQSPLVAALLQAASSSIEIAHQFHWCLLVELENTVAVVIEDQEIAHQERPTKAMYAALHELFVQVLQTSSAHGRLVEAQNVMVGYISNLYHRIQGSGDAKSMTAALREALKAPEASFTSLHPLYPAIWIQGFEPEESTIFRSNAKPMKLQLLVDTTRQLEHITVDLRSTFHRSSEVQVHFKYAVAVDLQRIQGVQAAGKIRIDLHGHVETRDFNGHGEFIDAVVKFQVGAVPELLEIQLFEGDTSVGMVDVALPTKEEQREKTDDVLTVFMPQSDAQLQMKVRVDEEEIQQDAIHNEGLQRQATQAMLGAVDAVSTGIIFKHGDDFRQDQLVMQLLAVMDSICIDQGLLLHFTLYKVLATSVNEGMAEFVAQSFPMSQVLRDNNYSLLAFLKRHQFDAAAPNNIKPQAMDIFIRSVAGYCVATYILGVGDRHLDNLMMKTTGHFFHIDFGFIFGKDPKPLPPPFRLTPEMVQAMGGLDGDGFHQCIHYACECFNILRRHTHLLLAVLHLSKDAGIPDMQSHVSQEKDEAIRQVEKRLVLRASPTKAAHFMKQLMLESQKTQTKARLSIMERLHQMAVALK</sequence>
<dbReference type="PANTHER" id="PTHR10048:SF7">
    <property type="entry name" value="PHOSPHATIDYLINOSITOL 3-KINASE CATALYTIC SUBUNIT TYPE 3"/>
    <property type="match status" value="1"/>
</dbReference>
<evidence type="ECO:0000256" key="5">
    <source>
        <dbReference type="ARBA" id="ARBA00022989"/>
    </source>
</evidence>
<dbReference type="GO" id="GO:0016303">
    <property type="term" value="F:1-phosphatidylinositol-3-kinase activity"/>
    <property type="evidence" value="ECO:0007669"/>
    <property type="project" value="TreeGrafter"/>
</dbReference>
<dbReference type="GO" id="GO:0004930">
    <property type="term" value="F:G protein-coupled receptor activity"/>
    <property type="evidence" value="ECO:0007669"/>
    <property type="project" value="InterPro"/>
</dbReference>
<dbReference type="Proteomes" id="UP000481153">
    <property type="component" value="Unassembled WGS sequence"/>
</dbReference>
<proteinExistence type="predicted"/>
<dbReference type="GO" id="GO:0034271">
    <property type="term" value="C:phosphatidylinositol 3-kinase complex, class III, type I"/>
    <property type="evidence" value="ECO:0007669"/>
    <property type="project" value="TreeGrafter"/>
</dbReference>
<organism evidence="11 12">
    <name type="scientific">Aphanomyces euteiches</name>
    <dbReference type="NCBI Taxonomy" id="100861"/>
    <lineage>
        <taxon>Eukaryota</taxon>
        <taxon>Sar</taxon>
        <taxon>Stramenopiles</taxon>
        <taxon>Oomycota</taxon>
        <taxon>Saprolegniomycetes</taxon>
        <taxon>Saprolegniales</taxon>
        <taxon>Verrucalvaceae</taxon>
        <taxon>Aphanomyces</taxon>
    </lineage>
</organism>
<feature type="transmembrane region" description="Helical" evidence="7">
    <location>
        <begin position="193"/>
        <end position="215"/>
    </location>
</feature>
<feature type="transmembrane region" description="Helical" evidence="7">
    <location>
        <begin position="83"/>
        <end position="107"/>
    </location>
</feature>